<evidence type="ECO:0000313" key="2">
    <source>
        <dbReference type="EMBL" id="CAA0810433.1"/>
    </source>
</evidence>
<keyword evidence="3" id="KW-1185">Reference proteome</keyword>
<dbReference type="Proteomes" id="UP001153555">
    <property type="component" value="Unassembled WGS sequence"/>
</dbReference>
<feature type="non-terminal residue" evidence="2">
    <location>
        <position position="1"/>
    </location>
</feature>
<evidence type="ECO:0000313" key="3">
    <source>
        <dbReference type="Proteomes" id="UP001153555"/>
    </source>
</evidence>
<feature type="compositionally biased region" description="Basic residues" evidence="1">
    <location>
        <begin position="237"/>
        <end position="247"/>
    </location>
</feature>
<feature type="non-terminal residue" evidence="2">
    <location>
        <position position="409"/>
    </location>
</feature>
<organism evidence="2 3">
    <name type="scientific">Striga hermonthica</name>
    <name type="common">Purple witchweed</name>
    <name type="synonym">Buchnera hermonthica</name>
    <dbReference type="NCBI Taxonomy" id="68872"/>
    <lineage>
        <taxon>Eukaryota</taxon>
        <taxon>Viridiplantae</taxon>
        <taxon>Streptophyta</taxon>
        <taxon>Embryophyta</taxon>
        <taxon>Tracheophyta</taxon>
        <taxon>Spermatophyta</taxon>
        <taxon>Magnoliopsida</taxon>
        <taxon>eudicotyledons</taxon>
        <taxon>Gunneridae</taxon>
        <taxon>Pentapetalae</taxon>
        <taxon>asterids</taxon>
        <taxon>lamiids</taxon>
        <taxon>Lamiales</taxon>
        <taxon>Orobanchaceae</taxon>
        <taxon>Buchnereae</taxon>
        <taxon>Striga</taxon>
    </lineage>
</organism>
<feature type="compositionally biased region" description="Polar residues" evidence="1">
    <location>
        <begin position="203"/>
        <end position="214"/>
    </location>
</feature>
<feature type="region of interest" description="Disordered" evidence="1">
    <location>
        <begin position="237"/>
        <end position="270"/>
    </location>
</feature>
<protein>
    <submittedName>
        <fullName evidence="2">Uncharacterized protein</fullName>
    </submittedName>
</protein>
<dbReference type="AlphaFoldDB" id="A0A9N7R441"/>
<gene>
    <name evidence="2" type="ORF">SHERM_12038</name>
</gene>
<evidence type="ECO:0000256" key="1">
    <source>
        <dbReference type="SAM" id="MobiDB-lite"/>
    </source>
</evidence>
<sequence length="409" mass="46829">KSVGELLVGFQNKKFRFISQLCILVAIRISISQCKMFYFECNCKKRALIFMSRQGVTVGIRGRFCVSEIFIRQKVFRKPEHVTLTPRRLPVYKSQKSGLPWRLEIRAIKPGIPWRLEAETGAVQFQKVTTFRVSKSGILPVRYSEFSWQSLKSVIYSVLAGPVNTGAALHSTKSWVNVDDLKAIRRKADRDAYRTERAHGHVRQSQQAHWQRPHTQQCVRVASAPQSVTNYRRYVRGRTSARQHARQRAASPSAYTTARHTPSSVSSDASTHASSISCTLASNRGIPCRKGKSPFLESYMLKRFRTVSMYVDWDRHNFLFSQSRITLIPRTCPTSPKSFISNCLDNHTFTSDNIFTLFPMRRISSTYSTRNTTTFPSLSCTHILVPKKELQELKTQIQELLKLGFIRPS</sequence>
<reference evidence="2" key="1">
    <citation type="submission" date="2019-12" db="EMBL/GenBank/DDBJ databases">
        <authorList>
            <person name="Scholes J."/>
        </authorList>
    </citation>
    <scope>NUCLEOTIDE SEQUENCE</scope>
</reference>
<accession>A0A9N7R441</accession>
<comment type="caution">
    <text evidence="2">The sequence shown here is derived from an EMBL/GenBank/DDBJ whole genome shotgun (WGS) entry which is preliminary data.</text>
</comment>
<proteinExistence type="predicted"/>
<name>A0A9N7R441_STRHE</name>
<dbReference type="EMBL" id="CACSLK010006106">
    <property type="protein sequence ID" value="CAA0810433.1"/>
    <property type="molecule type" value="Genomic_DNA"/>
</dbReference>
<feature type="region of interest" description="Disordered" evidence="1">
    <location>
        <begin position="194"/>
        <end position="214"/>
    </location>
</feature>